<accession>V5H6U0</accession>
<sequence length="327" mass="36558">SSRMKLLLITCLFVVGNWIAPVVSKDAALETVSKHGKLSVDGVNLVNQNGERVQLKGMSLFWSIWMPYYYNKTTVDAVKANCHSNIVRPMLAIDTKDGGYLTDPDGQEALIYAVIDAAIEDDIYVLIDWQDFEAENHLEQSLYFFDKLSKTYGSYPNIIYEPYNEPISLEWSSVVKPYHEAVIKTIRANDPDNLIVVGTPQWSQRLDLAAADPITGFDNIMYSLHFYAGTHQQWERDITKAAIDGGLPAFVSEYGTVNADASPPVNVSETLLWYEFMEERGMSYVNFAVSDKDEGAAAMIPGTPPDKTCAEEYLTESGKIVVEHNKA</sequence>
<dbReference type="Pfam" id="PF00150">
    <property type="entry name" value="Cellulase"/>
    <property type="match status" value="1"/>
</dbReference>
<dbReference type="PANTHER" id="PTHR34142">
    <property type="entry name" value="ENDO-BETA-1,4-GLUCANASE A"/>
    <property type="match status" value="1"/>
</dbReference>
<keyword evidence="2 4" id="KW-0378">Hydrolase</keyword>
<dbReference type="GO" id="GO:0004553">
    <property type="term" value="F:hydrolase activity, hydrolyzing O-glycosyl compounds"/>
    <property type="evidence" value="ECO:0007669"/>
    <property type="project" value="InterPro"/>
</dbReference>
<name>V5H6U0_ANOGL</name>
<dbReference type="EMBL" id="GALX01000003">
    <property type="protein sequence ID" value="JAB68463.1"/>
    <property type="molecule type" value="Transcribed_RNA"/>
</dbReference>
<feature type="non-terminal residue" evidence="7">
    <location>
        <position position="1"/>
    </location>
</feature>
<dbReference type="Gene3D" id="3.20.20.80">
    <property type="entry name" value="Glycosidases"/>
    <property type="match status" value="1"/>
</dbReference>
<evidence type="ECO:0000256" key="3">
    <source>
        <dbReference type="ARBA" id="ARBA00023295"/>
    </source>
</evidence>
<comment type="similarity">
    <text evidence="1 4">Belongs to the glycosyl hydrolase 5 (cellulase A) family.</text>
</comment>
<feature type="chain" id="PRO_5004735240" evidence="5">
    <location>
        <begin position="25"/>
        <end position="327"/>
    </location>
</feature>
<evidence type="ECO:0000256" key="1">
    <source>
        <dbReference type="ARBA" id="ARBA00005641"/>
    </source>
</evidence>
<evidence type="ECO:0000313" key="7">
    <source>
        <dbReference type="EMBL" id="JAB68463.1"/>
    </source>
</evidence>
<dbReference type="SUPFAM" id="SSF51445">
    <property type="entry name" value="(Trans)glycosidases"/>
    <property type="match status" value="1"/>
</dbReference>
<feature type="signal peptide" evidence="5">
    <location>
        <begin position="1"/>
        <end position="24"/>
    </location>
</feature>
<protein>
    <submittedName>
        <fullName evidence="7">Endoglucanase</fullName>
    </submittedName>
</protein>
<evidence type="ECO:0000256" key="2">
    <source>
        <dbReference type="ARBA" id="ARBA00022801"/>
    </source>
</evidence>
<evidence type="ECO:0000259" key="6">
    <source>
        <dbReference type="Pfam" id="PF00150"/>
    </source>
</evidence>
<dbReference type="InterPro" id="IPR001547">
    <property type="entry name" value="Glyco_hydro_5"/>
</dbReference>
<evidence type="ECO:0000256" key="4">
    <source>
        <dbReference type="RuleBase" id="RU361153"/>
    </source>
</evidence>
<reference evidence="7" key="1">
    <citation type="submission" date="2013-07" db="EMBL/GenBank/DDBJ databases">
        <title>Midgut Transcriptome Profiling of Anoplphora glabripennis, a Lignocellulose Degrading, Wood-Boring Cerambycid.</title>
        <authorList>
            <person name="Scully E.D."/>
            <person name="Hoover K."/>
            <person name="Carlson J.E."/>
            <person name="Tien M."/>
            <person name="Geib S.M."/>
        </authorList>
    </citation>
    <scope>NUCLEOTIDE SEQUENCE</scope>
</reference>
<keyword evidence="5" id="KW-0732">Signal</keyword>
<dbReference type="AlphaFoldDB" id="V5H6U0"/>
<feature type="domain" description="Glycoside hydrolase family 5" evidence="6">
    <location>
        <begin position="46"/>
        <end position="292"/>
    </location>
</feature>
<evidence type="ECO:0000256" key="5">
    <source>
        <dbReference type="SAM" id="SignalP"/>
    </source>
</evidence>
<gene>
    <name evidence="7" type="primary">GUNZ</name>
</gene>
<dbReference type="PANTHER" id="PTHR34142:SF1">
    <property type="entry name" value="GLYCOSIDE HYDROLASE FAMILY 5 DOMAIN-CONTAINING PROTEIN"/>
    <property type="match status" value="1"/>
</dbReference>
<dbReference type="InterPro" id="IPR017853">
    <property type="entry name" value="GH"/>
</dbReference>
<organism evidence="7">
    <name type="scientific">Anoplophora glabripennis</name>
    <name type="common">Asian longhorn beetle</name>
    <name type="synonym">Anoplophora nobilis</name>
    <dbReference type="NCBI Taxonomy" id="217634"/>
    <lineage>
        <taxon>Eukaryota</taxon>
        <taxon>Metazoa</taxon>
        <taxon>Ecdysozoa</taxon>
        <taxon>Arthropoda</taxon>
        <taxon>Hexapoda</taxon>
        <taxon>Insecta</taxon>
        <taxon>Pterygota</taxon>
        <taxon>Neoptera</taxon>
        <taxon>Endopterygota</taxon>
        <taxon>Coleoptera</taxon>
        <taxon>Polyphaga</taxon>
        <taxon>Cucujiformia</taxon>
        <taxon>Chrysomeloidea</taxon>
        <taxon>Cerambycidae</taxon>
        <taxon>Lamiinae</taxon>
        <taxon>Lamiini</taxon>
        <taxon>Anoplophora</taxon>
    </lineage>
</organism>
<keyword evidence="3 4" id="KW-0326">Glycosidase</keyword>
<proteinExistence type="inferred from homology"/>
<dbReference type="GO" id="GO:0000272">
    <property type="term" value="P:polysaccharide catabolic process"/>
    <property type="evidence" value="ECO:0007669"/>
    <property type="project" value="InterPro"/>
</dbReference>